<dbReference type="NCBIfam" id="NF002958">
    <property type="entry name" value="PRK03620.1"/>
    <property type="match status" value="1"/>
</dbReference>
<dbReference type="InterPro" id="IPR002220">
    <property type="entry name" value="DapA-like"/>
</dbReference>
<dbReference type="SUPFAM" id="SSF51569">
    <property type="entry name" value="Aldolase"/>
    <property type="match status" value="1"/>
</dbReference>
<dbReference type="EMBL" id="VIVQ01000001">
    <property type="protein sequence ID" value="TWE13213.1"/>
    <property type="molecule type" value="Genomic_DNA"/>
</dbReference>
<keyword evidence="1 2" id="KW-0456">Lyase</keyword>
<evidence type="ECO:0000256" key="1">
    <source>
        <dbReference type="ARBA" id="ARBA00023239"/>
    </source>
</evidence>
<dbReference type="RefSeq" id="WP_145227627.1">
    <property type="nucleotide sequence ID" value="NZ_VIVQ01000001.1"/>
</dbReference>
<gene>
    <name evidence="5" type="ORF">BKA23_2042</name>
</gene>
<evidence type="ECO:0000313" key="6">
    <source>
        <dbReference type="Proteomes" id="UP000318297"/>
    </source>
</evidence>
<proteinExistence type="inferred from homology"/>
<dbReference type="OrthoDB" id="8995637at2"/>
<dbReference type="AlphaFoldDB" id="A0A561EC80"/>
<dbReference type="GO" id="GO:0008840">
    <property type="term" value="F:4-hydroxy-tetrahydrodipicolinate synthase activity"/>
    <property type="evidence" value="ECO:0007669"/>
    <property type="project" value="TreeGrafter"/>
</dbReference>
<dbReference type="InterPro" id="IPR013785">
    <property type="entry name" value="Aldolase_TIM"/>
</dbReference>
<comment type="similarity">
    <text evidence="2">Belongs to the DapA family.</text>
</comment>
<feature type="binding site" evidence="4">
    <location>
        <position position="60"/>
    </location>
    <ligand>
        <name>pyruvate</name>
        <dbReference type="ChEBI" id="CHEBI:15361"/>
    </ligand>
</feature>
<organism evidence="5 6">
    <name type="scientific">Rudaeicoccus suwonensis</name>
    <dbReference type="NCBI Taxonomy" id="657409"/>
    <lineage>
        <taxon>Bacteria</taxon>
        <taxon>Bacillati</taxon>
        <taxon>Actinomycetota</taxon>
        <taxon>Actinomycetes</taxon>
        <taxon>Micrococcales</taxon>
        <taxon>Dermacoccaceae</taxon>
        <taxon>Rudaeicoccus</taxon>
    </lineage>
</organism>
<keyword evidence="6" id="KW-1185">Reference proteome</keyword>
<accession>A0A561EC80</accession>
<dbReference type="Proteomes" id="UP000318297">
    <property type="component" value="Unassembled WGS sequence"/>
</dbReference>
<evidence type="ECO:0000313" key="5">
    <source>
        <dbReference type="EMBL" id="TWE13213.1"/>
    </source>
</evidence>
<sequence>MSLQPQHTACTTTDPTLTGLLAFPLTAFDSALELDLDGCADNIDRQIAAGASAVFVACGTGEMSSLSSHEQLSIWKIATEVAKHRVPVWVGVGGGAATAREGMEAAHAAGADGALLLPPYLVTGPQTGLIDYVRYVTTGSTVPVVVYHRSTAVFTPQGATALLDLPAVIGLKDGYGSIDLMSRIVTGIRTSGHERAADFLFFNGLPTAEVSAAAYSVIDVARYSSAVHCFAPEIAHAFHDALADGDTDTTRSLLASFYLPLVQLRDESAGFAVSLVKAGAALRGHRVGNVRPPLVMPNAEQLHRLEAILDAGLTAVGATR</sequence>
<protein>
    <submittedName>
        <fullName evidence="5">5-dehydro-4-deoxyglucarate dehydratase</fullName>
    </submittedName>
</protein>
<reference evidence="5 6" key="1">
    <citation type="submission" date="2019-06" db="EMBL/GenBank/DDBJ databases">
        <title>Sequencing the genomes of 1000 actinobacteria strains.</title>
        <authorList>
            <person name="Klenk H.-P."/>
        </authorList>
    </citation>
    <scope>NUCLEOTIDE SEQUENCE [LARGE SCALE GENOMIC DNA]</scope>
    <source>
        <strain evidence="5 6">DSM 19560</strain>
    </source>
</reference>
<dbReference type="PIRSF" id="PIRSF001365">
    <property type="entry name" value="DHDPS"/>
    <property type="match status" value="1"/>
</dbReference>
<dbReference type="Pfam" id="PF00701">
    <property type="entry name" value="DHDPS"/>
    <property type="match status" value="1"/>
</dbReference>
<feature type="active site" description="Proton donor/acceptor" evidence="3">
    <location>
        <position position="147"/>
    </location>
</feature>
<evidence type="ECO:0000256" key="4">
    <source>
        <dbReference type="PIRSR" id="PIRSR001365-2"/>
    </source>
</evidence>
<feature type="active site" description="Schiff-base intermediate with substrate" evidence="3">
    <location>
        <position position="172"/>
    </location>
</feature>
<evidence type="ECO:0000256" key="2">
    <source>
        <dbReference type="PIRNR" id="PIRNR001365"/>
    </source>
</evidence>
<dbReference type="Gene3D" id="3.20.20.70">
    <property type="entry name" value="Aldolase class I"/>
    <property type="match status" value="1"/>
</dbReference>
<dbReference type="PANTHER" id="PTHR12128:SF19">
    <property type="entry name" value="5-DEHYDRO-4-DEOXYGLUCARATE DEHYDRATASE 2-RELATED"/>
    <property type="match status" value="1"/>
</dbReference>
<evidence type="ECO:0000256" key="3">
    <source>
        <dbReference type="PIRSR" id="PIRSR001365-1"/>
    </source>
</evidence>
<dbReference type="SMART" id="SM01130">
    <property type="entry name" value="DHDPS"/>
    <property type="match status" value="1"/>
</dbReference>
<comment type="caution">
    <text evidence="5">The sequence shown here is derived from an EMBL/GenBank/DDBJ whole genome shotgun (WGS) entry which is preliminary data.</text>
</comment>
<name>A0A561EC80_9MICO</name>
<dbReference type="PANTHER" id="PTHR12128">
    <property type="entry name" value="DIHYDRODIPICOLINATE SYNTHASE"/>
    <property type="match status" value="1"/>
</dbReference>